<dbReference type="SUPFAM" id="SSF52540">
    <property type="entry name" value="P-loop containing nucleoside triphosphate hydrolases"/>
    <property type="match status" value="1"/>
</dbReference>
<evidence type="ECO:0008006" key="3">
    <source>
        <dbReference type="Google" id="ProtNLM"/>
    </source>
</evidence>
<protein>
    <recommendedName>
        <fullName evidence="3">Adenylylsulfate kinase</fullName>
    </recommendedName>
</protein>
<proteinExistence type="predicted"/>
<dbReference type="STRING" id="303698.A0A1V6T6Q1"/>
<comment type="caution">
    <text evidence="1">The sequence shown here is derived from an EMBL/GenBank/DDBJ whole genome shotgun (WGS) entry which is preliminary data.</text>
</comment>
<dbReference type="EMBL" id="MLKD01000011">
    <property type="protein sequence ID" value="OQE21674.1"/>
    <property type="molecule type" value="Genomic_DNA"/>
</dbReference>
<dbReference type="AlphaFoldDB" id="A0A1V6T6Q1"/>
<name>A0A1V6T6Q1_9EURO</name>
<keyword evidence="2" id="KW-1185">Reference proteome</keyword>
<organism evidence="1 2">
    <name type="scientific">Penicillium steckii</name>
    <dbReference type="NCBI Taxonomy" id="303698"/>
    <lineage>
        <taxon>Eukaryota</taxon>
        <taxon>Fungi</taxon>
        <taxon>Dikarya</taxon>
        <taxon>Ascomycota</taxon>
        <taxon>Pezizomycotina</taxon>
        <taxon>Eurotiomycetes</taxon>
        <taxon>Eurotiomycetidae</taxon>
        <taxon>Eurotiales</taxon>
        <taxon>Aspergillaceae</taxon>
        <taxon>Penicillium</taxon>
    </lineage>
</organism>
<sequence length="191" mass="21589">MPAAPLIWINGFPGSGKLTVAKVFKQLTQDDTIILDNHQLIDPVEARFPRLHPEYQKERHLYRQAIFKEHVYNKAKLSKIVVFTDFQSNNELGRDTATEYKISALESGRVFLPVYLICDLTTNLTRVNTIERVDSGTKKLTNVELVKNLRGKCDLFRFDDCPGLTLDSTGASPLEIASKILDFVESSKCIS</sequence>
<gene>
    <name evidence="1" type="ORF">PENSTE_c011G09754</name>
</gene>
<dbReference type="InterPro" id="IPR027417">
    <property type="entry name" value="P-loop_NTPase"/>
</dbReference>
<dbReference type="Proteomes" id="UP000191285">
    <property type="component" value="Unassembled WGS sequence"/>
</dbReference>
<evidence type="ECO:0000313" key="2">
    <source>
        <dbReference type="Proteomes" id="UP000191285"/>
    </source>
</evidence>
<accession>A0A1V6T6Q1</accession>
<reference evidence="2" key="1">
    <citation type="journal article" date="2017" name="Nat. Microbiol.">
        <title>Global analysis of biosynthetic gene clusters reveals vast potential of secondary metabolite production in Penicillium species.</title>
        <authorList>
            <person name="Nielsen J.C."/>
            <person name="Grijseels S."/>
            <person name="Prigent S."/>
            <person name="Ji B."/>
            <person name="Dainat J."/>
            <person name="Nielsen K.F."/>
            <person name="Frisvad J.C."/>
            <person name="Workman M."/>
            <person name="Nielsen J."/>
        </authorList>
    </citation>
    <scope>NUCLEOTIDE SEQUENCE [LARGE SCALE GENOMIC DNA]</scope>
    <source>
        <strain evidence="2">IBT 24891</strain>
    </source>
</reference>
<dbReference type="OrthoDB" id="5426988at2759"/>
<dbReference type="Gene3D" id="3.40.50.300">
    <property type="entry name" value="P-loop containing nucleotide triphosphate hydrolases"/>
    <property type="match status" value="1"/>
</dbReference>
<evidence type="ECO:0000313" key="1">
    <source>
        <dbReference type="EMBL" id="OQE21674.1"/>
    </source>
</evidence>